<name>A0AAX3ETD5_MORBO</name>
<sequence length="210" mass="24402">MQIKHPAFYRIAVQQLWQTGEAQIARLIIKPKDACKRPKDLFYDNNTPRILGIDWMTLAGLRSSSNWVFSYDSPDESIFNKTLAATTPLQLDSWFVQAGFRRVDDKIITNFRSVQAFITFNEYYHKKYCIVALIDSDLLSDLAKISLPTHWVVWTSTLNDKNGNPITNNLKDSDIVKLTVFSWGKNKYSINTNVSFDDFRNHVYKVFVYQ</sequence>
<evidence type="ECO:0000313" key="3">
    <source>
        <dbReference type="Proteomes" id="UP001163283"/>
    </source>
</evidence>
<evidence type="ECO:0000313" key="4">
    <source>
        <dbReference type="Proteomes" id="UP001163632"/>
    </source>
</evidence>
<dbReference type="EMBL" id="CP087830">
    <property type="protein sequence ID" value="UZA03622.1"/>
    <property type="molecule type" value="Genomic_DNA"/>
</dbReference>
<dbReference type="Proteomes" id="UP001163283">
    <property type="component" value="Chromosome"/>
</dbReference>
<proteinExistence type="predicted"/>
<accession>A0AAX3ETD5</accession>
<evidence type="ECO:0000313" key="2">
    <source>
        <dbReference type="EMBL" id="UZA51243.1"/>
    </source>
</evidence>
<keyword evidence="4" id="KW-1185">Reference proteome</keyword>
<dbReference type="AlphaFoldDB" id="A0AAX3ETD5"/>
<protein>
    <submittedName>
        <fullName evidence="2">Uncharacterized protein</fullName>
    </submittedName>
</protein>
<dbReference type="EMBL" id="CP087781">
    <property type="protein sequence ID" value="UZA51243.1"/>
    <property type="molecule type" value="Genomic_DNA"/>
</dbReference>
<dbReference type="RefSeq" id="WP_162860434.1">
    <property type="nucleotide sequence ID" value="NZ_CP030241.1"/>
</dbReference>
<gene>
    <name evidence="1" type="ORF">LP092_02315</name>
    <name evidence="2" type="ORF">LP129_12255</name>
</gene>
<reference evidence="2 3" key="1">
    <citation type="journal article" date="2022" name="BMC Microbiol.">
        <title>Whole genome sequencing of Moraxella bovis strains from North America reveals two genotypes with different genetic determinants.</title>
        <authorList>
            <person name="Wynn E.L."/>
            <person name="Hille M.M."/>
            <person name="Loy J.D."/>
            <person name="Schuller G."/>
            <person name="Kuhn K.L."/>
            <person name="Dickey A.M."/>
            <person name="Bono J.L."/>
            <person name="Clawson M.L."/>
        </authorList>
    </citation>
    <scope>NUCLEOTIDE SEQUENCE [LARGE SCALE GENOMIC DNA]</scope>
    <source>
        <strain evidence="1">SAM102599</strain>
        <strain evidence="2 3">SAM57978</strain>
    </source>
</reference>
<evidence type="ECO:0000313" key="1">
    <source>
        <dbReference type="EMBL" id="UZA03622.1"/>
    </source>
</evidence>
<organism evidence="2 3">
    <name type="scientific">Moraxella bovis</name>
    <dbReference type="NCBI Taxonomy" id="476"/>
    <lineage>
        <taxon>Bacteria</taxon>
        <taxon>Pseudomonadati</taxon>
        <taxon>Pseudomonadota</taxon>
        <taxon>Gammaproteobacteria</taxon>
        <taxon>Moraxellales</taxon>
        <taxon>Moraxellaceae</taxon>
        <taxon>Moraxella</taxon>
    </lineage>
</organism>
<dbReference type="Proteomes" id="UP001163632">
    <property type="component" value="Chromosome"/>
</dbReference>